<reference evidence="1" key="1">
    <citation type="submission" date="2022-10" db="EMBL/GenBank/DDBJ databases">
        <title>Determination and structural analysis of whole genome sequence of Sarocladium strictum F4-1.</title>
        <authorList>
            <person name="Hu L."/>
            <person name="Jiang Y."/>
        </authorList>
    </citation>
    <scope>NUCLEOTIDE SEQUENCE</scope>
    <source>
        <strain evidence="1">F4-1</strain>
    </source>
</reference>
<dbReference type="EMBL" id="JAPDFR010000001">
    <property type="protein sequence ID" value="KAK0392580.1"/>
    <property type="molecule type" value="Genomic_DNA"/>
</dbReference>
<keyword evidence="2" id="KW-1185">Reference proteome</keyword>
<evidence type="ECO:0000313" key="1">
    <source>
        <dbReference type="EMBL" id="KAK0392580.1"/>
    </source>
</evidence>
<accession>A0AA39GS54</accession>
<organism evidence="1 2">
    <name type="scientific">Sarocladium strictum</name>
    <name type="common">Black bundle disease fungus</name>
    <name type="synonym">Acremonium strictum</name>
    <dbReference type="NCBI Taxonomy" id="5046"/>
    <lineage>
        <taxon>Eukaryota</taxon>
        <taxon>Fungi</taxon>
        <taxon>Dikarya</taxon>
        <taxon>Ascomycota</taxon>
        <taxon>Pezizomycotina</taxon>
        <taxon>Sordariomycetes</taxon>
        <taxon>Hypocreomycetidae</taxon>
        <taxon>Hypocreales</taxon>
        <taxon>Sarocladiaceae</taxon>
        <taxon>Sarocladium</taxon>
    </lineage>
</organism>
<dbReference type="Proteomes" id="UP001175261">
    <property type="component" value="Unassembled WGS sequence"/>
</dbReference>
<gene>
    <name evidence="1" type="ORF">NLU13_2075</name>
</gene>
<dbReference type="InterPro" id="IPR036047">
    <property type="entry name" value="F-box-like_dom_sf"/>
</dbReference>
<protein>
    <recommendedName>
        <fullName evidence="3">F-box domain-containing protein</fullName>
    </recommendedName>
</protein>
<name>A0AA39GS54_SARSR</name>
<evidence type="ECO:0008006" key="3">
    <source>
        <dbReference type="Google" id="ProtNLM"/>
    </source>
</evidence>
<comment type="caution">
    <text evidence="1">The sequence shown here is derived from an EMBL/GenBank/DDBJ whole genome shotgun (WGS) entry which is preliminary data.</text>
</comment>
<proteinExistence type="predicted"/>
<dbReference type="SUPFAM" id="SSF81383">
    <property type="entry name" value="F-box domain"/>
    <property type="match status" value="1"/>
</dbReference>
<dbReference type="AlphaFoldDB" id="A0AA39GS54"/>
<evidence type="ECO:0000313" key="2">
    <source>
        <dbReference type="Proteomes" id="UP001175261"/>
    </source>
</evidence>
<sequence>MPSTSHRVFQNLELLRLILFQVDLRTLLISCMRVSRKWNLAIVGSAVLQEKLFLKSVTVRRGTKKVRPIQNPLVMLRGWMLHLLFHISHDDADDLRRALEKGTAYPVHVPTSPSSVVPLRHVLHEIEGSLYSSPAFSRKGASWRKLLLQQPPIRSFGLVVSRRSGGGWYETEMGRADVPRGLRLGQLWDTMRQVLGRFPTTSCYLRLVWWEPTVTPFDTDEWPMADEMVRLFDSGAHTVLLIGYSVEPETHINVYGEEETPKKPNHGILNRCEEYEPLNFHLTRLAPFRIVGRGVRRPV</sequence>